<keyword evidence="2" id="KW-0472">Membrane</keyword>
<dbReference type="EMBL" id="BNEB01000002">
    <property type="protein sequence ID" value="GHI60556.1"/>
    <property type="molecule type" value="Genomic_DNA"/>
</dbReference>
<feature type="chain" id="PRO_5045632600" description="YncI copper-binding domain-containing protein" evidence="3">
    <location>
        <begin position="46"/>
        <end position="270"/>
    </location>
</feature>
<dbReference type="GeneID" id="91470106"/>
<organism evidence="5 6">
    <name type="scientific">Streptomyces asoensis</name>
    <dbReference type="NCBI Taxonomy" id="249586"/>
    <lineage>
        <taxon>Bacteria</taxon>
        <taxon>Bacillati</taxon>
        <taxon>Actinomycetota</taxon>
        <taxon>Actinomycetes</taxon>
        <taxon>Kitasatosporales</taxon>
        <taxon>Streptomycetaceae</taxon>
        <taxon>Streptomyces</taxon>
    </lineage>
</organism>
<keyword evidence="2" id="KW-1133">Transmembrane helix</keyword>
<evidence type="ECO:0000259" key="4">
    <source>
        <dbReference type="Pfam" id="PF07987"/>
    </source>
</evidence>
<dbReference type="InterPro" id="IPR006311">
    <property type="entry name" value="TAT_signal"/>
</dbReference>
<keyword evidence="3" id="KW-0732">Signal</keyword>
<keyword evidence="2" id="KW-0812">Transmembrane</keyword>
<evidence type="ECO:0000256" key="2">
    <source>
        <dbReference type="SAM" id="Phobius"/>
    </source>
</evidence>
<keyword evidence="6" id="KW-1185">Reference proteome</keyword>
<comment type="caution">
    <text evidence="5">The sequence shown here is derived from an EMBL/GenBank/DDBJ whole genome shotgun (WGS) entry which is preliminary data.</text>
</comment>
<evidence type="ECO:0000313" key="5">
    <source>
        <dbReference type="EMBL" id="GHI60556.1"/>
    </source>
</evidence>
<feature type="signal peptide" evidence="3">
    <location>
        <begin position="1"/>
        <end position="45"/>
    </location>
</feature>
<dbReference type="Proteomes" id="UP000649259">
    <property type="component" value="Unassembled WGS sequence"/>
</dbReference>
<gene>
    <name evidence="5" type="ORF">Saso_22060</name>
</gene>
<feature type="region of interest" description="Disordered" evidence="1">
    <location>
        <begin position="182"/>
        <end position="204"/>
    </location>
</feature>
<dbReference type="Pfam" id="PF07987">
    <property type="entry name" value="DUF1775"/>
    <property type="match status" value="1"/>
</dbReference>
<sequence length="270" mass="26970">MSTPLSARPSARTGRGPRSVRTAGRTGRRLVVTAAVTLTAALALAAPAAAHAEVEADKPQALAENVTLRFVSEAESDSAGFTALRIVLPRGITPADVSLGAAPRGWKLTATEDGYTVAGPALKAGVDAEHEIRVRQLPSAKEIAFKTVETYSDGEVSRWIEVPSGGEEPEQPAPVLKLKAAAPGARPVGATPSPSPTATVGADAGAAAAPTRSVAAAAPKTSAAADEAAADEGGGISTGALVGVIVVALLVLGGGALWVLRRRAVSSDAG</sequence>
<evidence type="ECO:0000256" key="1">
    <source>
        <dbReference type="SAM" id="MobiDB-lite"/>
    </source>
</evidence>
<feature type="domain" description="YncI copper-binding" evidence="4">
    <location>
        <begin position="118"/>
        <end position="178"/>
    </location>
</feature>
<dbReference type="InterPro" id="IPR038507">
    <property type="entry name" value="YcnI-like_sf"/>
</dbReference>
<protein>
    <recommendedName>
        <fullName evidence="4">YncI copper-binding domain-containing protein</fullName>
    </recommendedName>
</protein>
<evidence type="ECO:0000313" key="6">
    <source>
        <dbReference type="Proteomes" id="UP000649259"/>
    </source>
</evidence>
<name>A0ABQ3RXK6_9ACTN</name>
<feature type="transmembrane region" description="Helical" evidence="2">
    <location>
        <begin position="240"/>
        <end position="260"/>
    </location>
</feature>
<reference evidence="6" key="1">
    <citation type="submission" date="2023-07" db="EMBL/GenBank/DDBJ databases">
        <title>Whole genome shotgun sequence of Streptomyces cacaoi subsp. asoensis NBRC 13813.</title>
        <authorList>
            <person name="Komaki H."/>
            <person name="Tamura T."/>
        </authorList>
    </citation>
    <scope>NUCLEOTIDE SEQUENCE [LARGE SCALE GENOMIC DNA]</scope>
    <source>
        <strain evidence="6">NBRC 13813</strain>
    </source>
</reference>
<dbReference type="Gene3D" id="2.60.40.2230">
    <property type="entry name" value="Uncharacterised protein YcnI-like PF07987, DUF1775"/>
    <property type="match status" value="1"/>
</dbReference>
<evidence type="ECO:0000256" key="3">
    <source>
        <dbReference type="SAM" id="SignalP"/>
    </source>
</evidence>
<feature type="region of interest" description="Disordered" evidence="1">
    <location>
        <begin position="1"/>
        <end position="26"/>
    </location>
</feature>
<dbReference type="PROSITE" id="PS51318">
    <property type="entry name" value="TAT"/>
    <property type="match status" value="1"/>
</dbReference>
<dbReference type="InterPro" id="IPR012533">
    <property type="entry name" value="YcnI-copper_dom"/>
</dbReference>
<dbReference type="RefSeq" id="WP_372442420.1">
    <property type="nucleotide sequence ID" value="NZ_BMSI01000002.1"/>
</dbReference>
<accession>A0ABQ3RXK6</accession>
<proteinExistence type="predicted"/>